<reference evidence="2 3" key="1">
    <citation type="journal article" date="2019" name="Sci. Rep.">
        <title>Orb-weaving spider Araneus ventricosus genome elucidates the spidroin gene catalogue.</title>
        <authorList>
            <person name="Kono N."/>
            <person name="Nakamura H."/>
            <person name="Ohtoshi R."/>
            <person name="Moran D.A.P."/>
            <person name="Shinohara A."/>
            <person name="Yoshida Y."/>
            <person name="Fujiwara M."/>
            <person name="Mori M."/>
            <person name="Tomita M."/>
            <person name="Arakawa K."/>
        </authorList>
    </citation>
    <scope>NUCLEOTIDE SEQUENCE [LARGE SCALE GENOMIC DNA]</scope>
</reference>
<evidence type="ECO:0000256" key="1">
    <source>
        <dbReference type="SAM" id="MobiDB-lite"/>
    </source>
</evidence>
<evidence type="ECO:0000313" key="2">
    <source>
        <dbReference type="EMBL" id="GBN20176.1"/>
    </source>
</evidence>
<feature type="region of interest" description="Disordered" evidence="1">
    <location>
        <begin position="32"/>
        <end position="60"/>
    </location>
</feature>
<evidence type="ECO:0000313" key="3">
    <source>
        <dbReference type="Proteomes" id="UP000499080"/>
    </source>
</evidence>
<accession>A0A4Y2M374</accession>
<organism evidence="2 3">
    <name type="scientific">Araneus ventricosus</name>
    <name type="common">Orbweaver spider</name>
    <name type="synonym">Epeira ventricosa</name>
    <dbReference type="NCBI Taxonomy" id="182803"/>
    <lineage>
        <taxon>Eukaryota</taxon>
        <taxon>Metazoa</taxon>
        <taxon>Ecdysozoa</taxon>
        <taxon>Arthropoda</taxon>
        <taxon>Chelicerata</taxon>
        <taxon>Arachnida</taxon>
        <taxon>Araneae</taxon>
        <taxon>Araneomorphae</taxon>
        <taxon>Entelegynae</taxon>
        <taxon>Araneoidea</taxon>
        <taxon>Araneidae</taxon>
        <taxon>Araneus</taxon>
    </lineage>
</organism>
<keyword evidence="3" id="KW-1185">Reference proteome</keyword>
<name>A0A4Y2M374_ARAVE</name>
<dbReference type="Proteomes" id="UP000499080">
    <property type="component" value="Unassembled WGS sequence"/>
</dbReference>
<protein>
    <submittedName>
        <fullName evidence="2">Uncharacterized protein</fullName>
    </submittedName>
</protein>
<gene>
    <name evidence="2" type="ORF">AVEN_40531_1</name>
</gene>
<sequence>MAIRDLVQRRIYEKTSYTIVFSAVMGDFTHSEKADTNHSQPFQNGIFGTREGKNNRQVRNPLKFGENDSKWWDSKEPKFQNSIRRFQFETSIRG</sequence>
<dbReference type="AlphaFoldDB" id="A0A4Y2M374"/>
<comment type="caution">
    <text evidence="2">The sequence shown here is derived from an EMBL/GenBank/DDBJ whole genome shotgun (WGS) entry which is preliminary data.</text>
</comment>
<dbReference type="EMBL" id="BGPR01006577">
    <property type="protein sequence ID" value="GBN20176.1"/>
    <property type="molecule type" value="Genomic_DNA"/>
</dbReference>
<proteinExistence type="predicted"/>